<dbReference type="RefSeq" id="WP_277579187.1">
    <property type="nucleotide sequence ID" value="NZ_JANRMI010000004.1"/>
</dbReference>
<evidence type="ECO:0000256" key="1">
    <source>
        <dbReference type="SAM" id="SignalP"/>
    </source>
</evidence>
<keyword evidence="1" id="KW-0732">Signal</keyword>
<gene>
    <name evidence="2" type="ORF">NWE73_15140</name>
</gene>
<comment type="caution">
    <text evidence="2">The sequence shown here is derived from an EMBL/GenBank/DDBJ whole genome shotgun (WGS) entry which is preliminary data.</text>
</comment>
<name>A0ABT6DNN6_9BACT</name>
<evidence type="ECO:0000313" key="3">
    <source>
        <dbReference type="Proteomes" id="UP001152321"/>
    </source>
</evidence>
<accession>A0ABT6DNN6</accession>
<reference evidence="2" key="1">
    <citation type="submission" date="2022-08" db="EMBL/GenBank/DDBJ databases">
        <title>Novel Bdellovibrio Species Isolated from Svalbard: Designation Bdellovibrio svalbardensis.</title>
        <authorList>
            <person name="Mitchell R.J."/>
            <person name="Choi S.Y."/>
        </authorList>
    </citation>
    <scope>NUCLEOTIDE SEQUENCE</scope>
    <source>
        <strain evidence="2">PAP01</strain>
    </source>
</reference>
<dbReference type="Proteomes" id="UP001152321">
    <property type="component" value="Unassembled WGS sequence"/>
</dbReference>
<organism evidence="2 3">
    <name type="scientific">Bdellovibrio svalbardensis</name>
    <dbReference type="NCBI Taxonomy" id="2972972"/>
    <lineage>
        <taxon>Bacteria</taxon>
        <taxon>Pseudomonadati</taxon>
        <taxon>Bdellovibrionota</taxon>
        <taxon>Bdellovibrionia</taxon>
        <taxon>Bdellovibrionales</taxon>
        <taxon>Pseudobdellovibrionaceae</taxon>
        <taxon>Bdellovibrio</taxon>
    </lineage>
</organism>
<feature type="chain" id="PRO_5046430156" evidence="1">
    <location>
        <begin position="21"/>
        <end position="270"/>
    </location>
</feature>
<keyword evidence="3" id="KW-1185">Reference proteome</keyword>
<sequence length="270" mass="30306">MKRLVKLLLVFSLLPLSSMAASTEEVRQAVLMRQKALEMTRLQNLRVTDTYQRIFKICSVGLEYSKLAYVYESVKQTVNLGSFDTNEYNRIFANKLGISSMLAHDLRHDAFFVATNDCRLTQDQRDYFVMSLITLDLSGKLLGAVGVYGVFKASSAAYKTLRELSKTAFYALTSSGAVLAVFNFYQQLTGDAQNSEPTEEQAQSTKEQIQQHFDLNGLQSETLDIQQQVLQILNAERASLLEQLAQDPANEALKARMQKIDAKIALHAGR</sequence>
<dbReference type="EMBL" id="JANRMI010000004">
    <property type="protein sequence ID" value="MDG0817715.1"/>
    <property type="molecule type" value="Genomic_DNA"/>
</dbReference>
<protein>
    <submittedName>
        <fullName evidence="2">Uncharacterized protein</fullName>
    </submittedName>
</protein>
<evidence type="ECO:0000313" key="2">
    <source>
        <dbReference type="EMBL" id="MDG0817715.1"/>
    </source>
</evidence>
<feature type="signal peptide" evidence="1">
    <location>
        <begin position="1"/>
        <end position="20"/>
    </location>
</feature>
<proteinExistence type="predicted"/>